<dbReference type="GO" id="GO:0005829">
    <property type="term" value="C:cytosol"/>
    <property type="evidence" value="ECO:0007669"/>
    <property type="project" value="TreeGrafter"/>
</dbReference>
<dbReference type="GO" id="GO:0006749">
    <property type="term" value="P:glutathione metabolic process"/>
    <property type="evidence" value="ECO:0007669"/>
    <property type="project" value="TreeGrafter"/>
</dbReference>
<dbReference type="InterPro" id="IPR002821">
    <property type="entry name" value="Hydantoinase_A"/>
</dbReference>
<dbReference type="PANTHER" id="PTHR11365">
    <property type="entry name" value="5-OXOPROLINASE RELATED"/>
    <property type="match status" value="1"/>
</dbReference>
<comment type="caution">
    <text evidence="3">The sequence shown here is derived from an EMBL/GenBank/DDBJ whole genome shotgun (WGS) entry which is preliminary data.</text>
</comment>
<dbReference type="GO" id="GO:0017168">
    <property type="term" value="F:5-oxoprolinase (ATP-hydrolyzing) activity"/>
    <property type="evidence" value="ECO:0007669"/>
    <property type="project" value="TreeGrafter"/>
</dbReference>
<name>A0A0M8P5A4_9EURO</name>
<dbReference type="Pfam" id="PF05378">
    <property type="entry name" value="Hydant_A_N"/>
    <property type="match status" value="1"/>
</dbReference>
<dbReference type="OrthoDB" id="3643at2759"/>
<dbReference type="InterPro" id="IPR008040">
    <property type="entry name" value="Hydant_A_N"/>
</dbReference>
<dbReference type="AlphaFoldDB" id="A0A0M8P5A4"/>
<protein>
    <recommendedName>
        <fullName evidence="5">Hydantoinase/oxoprolinase N-terminal domain-containing protein</fullName>
    </recommendedName>
</protein>
<dbReference type="InterPro" id="IPR045079">
    <property type="entry name" value="Oxoprolinase-like"/>
</dbReference>
<evidence type="ECO:0000313" key="3">
    <source>
        <dbReference type="EMBL" id="KOS45706.1"/>
    </source>
</evidence>
<dbReference type="Pfam" id="PF01968">
    <property type="entry name" value="Hydantoinase_A"/>
    <property type="match status" value="1"/>
</dbReference>
<organism evidence="3 4">
    <name type="scientific">Penicillium nordicum</name>
    <dbReference type="NCBI Taxonomy" id="229535"/>
    <lineage>
        <taxon>Eukaryota</taxon>
        <taxon>Fungi</taxon>
        <taxon>Dikarya</taxon>
        <taxon>Ascomycota</taxon>
        <taxon>Pezizomycotina</taxon>
        <taxon>Eurotiomycetes</taxon>
        <taxon>Eurotiomycetidae</taxon>
        <taxon>Eurotiales</taxon>
        <taxon>Aspergillaceae</taxon>
        <taxon>Penicillium</taxon>
    </lineage>
</organism>
<feature type="domain" description="Hydantoinase/oxoprolinase N-terminal" evidence="2">
    <location>
        <begin position="22"/>
        <end position="95"/>
    </location>
</feature>
<evidence type="ECO:0000313" key="4">
    <source>
        <dbReference type="Proteomes" id="UP000037696"/>
    </source>
</evidence>
<evidence type="ECO:0008006" key="5">
    <source>
        <dbReference type="Google" id="ProtNLM"/>
    </source>
</evidence>
<evidence type="ECO:0000259" key="1">
    <source>
        <dbReference type="Pfam" id="PF01968"/>
    </source>
</evidence>
<dbReference type="Proteomes" id="UP000037696">
    <property type="component" value="Unassembled WGS sequence"/>
</dbReference>
<feature type="domain" description="Hydantoinase A/oxoprolinase" evidence="1">
    <location>
        <begin position="156"/>
        <end position="208"/>
    </location>
</feature>
<reference evidence="3 4" key="1">
    <citation type="submission" date="2015-08" db="EMBL/GenBank/DDBJ databases">
        <title>Genome sequencing of Penicillium nordicum.</title>
        <authorList>
            <person name="Nguyen H.D."/>
            <person name="Seifert K.A."/>
        </authorList>
    </citation>
    <scope>NUCLEOTIDE SEQUENCE [LARGE SCALE GENOMIC DNA]</scope>
    <source>
        <strain evidence="3 4">DAOMC 185683</strain>
    </source>
</reference>
<evidence type="ECO:0000259" key="2">
    <source>
        <dbReference type="Pfam" id="PF05378"/>
    </source>
</evidence>
<dbReference type="EMBL" id="LHQQ01000040">
    <property type="protein sequence ID" value="KOS45706.1"/>
    <property type="molecule type" value="Genomic_DNA"/>
</dbReference>
<proteinExistence type="predicted"/>
<dbReference type="STRING" id="229535.A0A0M8P5A4"/>
<keyword evidence="4" id="KW-1185">Reference proteome</keyword>
<dbReference type="PANTHER" id="PTHR11365:SF9">
    <property type="entry name" value="5-OXOPROLINASE"/>
    <property type="match status" value="1"/>
</dbReference>
<gene>
    <name evidence="3" type="ORF">ACN38_g3396</name>
</gene>
<accession>A0A0M8P5A4</accession>
<sequence length="243" mass="26515">MYSTDSGNASGSPVPRGTLLDLTHVESIRIGTTVATNALPERKGDQVALLITKGFRDLLKIGNQARPNIFDLSVQRLAQLYETVVEVDERVTIEGFSEDPNPNPIDVNSDSGLSLFSCAPDTLVYLPKARACRSCRSSGDWVHSGRFLRAANNGSQSAVADAYLSPVTQKYLEGFRKGFQGELRDEHAKKVFVNQSDGGLTSIVNISGLRGVLSVTNSHQCYNYAKSICLEIFPVFIFIIINV</sequence>